<dbReference type="PROSITE" id="PS51412">
    <property type="entry name" value="MACPF_2"/>
    <property type="match status" value="1"/>
</dbReference>
<feature type="region of interest" description="Disordered" evidence="1">
    <location>
        <begin position="427"/>
        <end position="446"/>
    </location>
</feature>
<dbReference type="InterPro" id="IPR020864">
    <property type="entry name" value="MACPF"/>
</dbReference>
<evidence type="ECO:0000259" key="2">
    <source>
        <dbReference type="PROSITE" id="PS51412"/>
    </source>
</evidence>
<dbReference type="Proteomes" id="UP001055439">
    <property type="component" value="Chromosome 5"/>
</dbReference>
<feature type="domain" description="MACPF" evidence="2">
    <location>
        <begin position="1"/>
        <end position="302"/>
    </location>
</feature>
<evidence type="ECO:0000256" key="1">
    <source>
        <dbReference type="SAM" id="MobiDB-lite"/>
    </source>
</evidence>
<dbReference type="EMBL" id="CP097507">
    <property type="protein sequence ID" value="URE07520.1"/>
    <property type="molecule type" value="Genomic_DNA"/>
</dbReference>
<dbReference type="GO" id="GO:0005886">
    <property type="term" value="C:plasma membrane"/>
    <property type="evidence" value="ECO:0007669"/>
    <property type="project" value="TreeGrafter"/>
</dbReference>
<name>A0A9E7K948_9LILI</name>
<evidence type="ECO:0000313" key="4">
    <source>
        <dbReference type="Proteomes" id="UP001055439"/>
    </source>
</evidence>
<accession>A0A9E7K948</accession>
<dbReference type="PANTHER" id="PTHR33199">
    <property type="entry name" value="MACPF DOMAIN-CONTAINING PROTEIN CAD1"/>
    <property type="match status" value="1"/>
</dbReference>
<dbReference type="InterPro" id="IPR044663">
    <property type="entry name" value="CAD1/NSL1-like"/>
</dbReference>
<dbReference type="AlphaFoldDB" id="A0A9E7K948"/>
<dbReference type="GO" id="GO:0009626">
    <property type="term" value="P:plant-type hypersensitive response"/>
    <property type="evidence" value="ECO:0007669"/>
    <property type="project" value="TreeGrafter"/>
</dbReference>
<gene>
    <name evidence="3" type="ORF">MUK42_20854</name>
</gene>
<dbReference type="PANTHER" id="PTHR33199:SF15">
    <property type="entry name" value="MACPF DOMAIN-CONTAINING PROTEIN CAD1-LIKE"/>
    <property type="match status" value="1"/>
</dbReference>
<reference evidence="3" key="1">
    <citation type="submission" date="2022-05" db="EMBL/GenBank/DDBJ databases">
        <title>The Musa troglodytarum L. genome provides insights into the mechanism of non-climacteric behaviour and enrichment of carotenoids.</title>
        <authorList>
            <person name="Wang J."/>
        </authorList>
    </citation>
    <scope>NUCLEOTIDE SEQUENCE</scope>
    <source>
        <tissue evidence="3">Leaf</tissue>
    </source>
</reference>
<organism evidence="3 4">
    <name type="scientific">Musa troglodytarum</name>
    <name type="common">fe'i banana</name>
    <dbReference type="NCBI Taxonomy" id="320322"/>
    <lineage>
        <taxon>Eukaryota</taxon>
        <taxon>Viridiplantae</taxon>
        <taxon>Streptophyta</taxon>
        <taxon>Embryophyta</taxon>
        <taxon>Tracheophyta</taxon>
        <taxon>Spermatophyta</taxon>
        <taxon>Magnoliopsida</taxon>
        <taxon>Liliopsida</taxon>
        <taxon>Zingiberales</taxon>
        <taxon>Musaceae</taxon>
        <taxon>Musa</taxon>
    </lineage>
</organism>
<keyword evidence="4" id="KW-1185">Reference proteome</keyword>
<sequence>MEDDPVLTAVKNSIRALGRGFDANCDTRLLYCKGAAGSRVVEVDEQHARDLPIGDGLVVPNVSRDVKCTLESPRRESVGACGFYEMAEHFNTKALLSGNIPLGNFNSAFSLSGSKKMDAAATKSLAMDGKLIPLCKVQLTKHPSLLRDNVRAAVPRSWEPLSLARFIENYGTHVITSVTIGGKDVIYVKQHISSTLSITEIKNYIQDVGDQRFSEVETRTSSGPMKSKGKANKPPIEELWYFLEFQIPRIWAPVREEFPGHQRKEPVCPFLQFSIMGQKLYVSQEQVSVSRKPVTGLRLCLEGAKQNRLCIQVQHLATLPKILQPYWDTHVAIGAPNWRGPEEQDSRWFEPVKWKNFSHVTTAPIENHENFISDLSGVFVVTGAQLGVWDFGSKNVLYMKLLYSKVPGCTIRRSLWDHSPDGPIGKLKRLPSGLSTSSDESSSDSDVGRLMKFVDVSEMKKGPDDIPGHWLVTGGKLAIEKGKIVLRVKYSLLNY</sequence>
<dbReference type="OrthoDB" id="6150863at2759"/>
<dbReference type="Pfam" id="PF01823">
    <property type="entry name" value="MACPF"/>
    <property type="match status" value="1"/>
</dbReference>
<evidence type="ECO:0000313" key="3">
    <source>
        <dbReference type="EMBL" id="URE07520.1"/>
    </source>
</evidence>
<proteinExistence type="predicted"/>
<dbReference type="GO" id="GO:2000031">
    <property type="term" value="P:regulation of salicylic acid mediated signaling pathway"/>
    <property type="evidence" value="ECO:0007669"/>
    <property type="project" value="InterPro"/>
</dbReference>
<protein>
    <submittedName>
        <fullName evidence="3">MAC Perforin domain containing protein</fullName>
    </submittedName>
</protein>